<dbReference type="InterPro" id="IPR019286">
    <property type="entry name" value="DUF2339_TM"/>
</dbReference>
<feature type="transmembrane region" description="Helical" evidence="2">
    <location>
        <begin position="543"/>
        <end position="565"/>
    </location>
</feature>
<accession>A0A494YZ12</accession>
<keyword evidence="2" id="KW-0472">Membrane</keyword>
<evidence type="ECO:0000313" key="4">
    <source>
        <dbReference type="Proteomes" id="UP000272238"/>
    </source>
</evidence>
<feature type="transmembrane region" description="Helical" evidence="2">
    <location>
        <begin position="224"/>
        <end position="243"/>
    </location>
</feature>
<feature type="transmembrane region" description="Helical" evidence="2">
    <location>
        <begin position="275"/>
        <end position="296"/>
    </location>
</feature>
<dbReference type="RefSeq" id="WP_121214968.1">
    <property type="nucleotide sequence ID" value="NZ_RBZN01000029.1"/>
</dbReference>
<feature type="transmembrane region" description="Helical" evidence="2">
    <location>
        <begin position="202"/>
        <end position="218"/>
    </location>
</feature>
<feature type="transmembrane region" description="Helical" evidence="2">
    <location>
        <begin position="644"/>
        <end position="662"/>
    </location>
</feature>
<keyword evidence="1" id="KW-0175">Coiled coil</keyword>
<feature type="transmembrane region" description="Helical" evidence="2">
    <location>
        <begin position="432"/>
        <end position="448"/>
    </location>
</feature>
<feature type="transmembrane region" description="Helical" evidence="2">
    <location>
        <begin position="490"/>
        <end position="509"/>
    </location>
</feature>
<feature type="transmembrane region" description="Helical" evidence="2">
    <location>
        <begin position="460"/>
        <end position="478"/>
    </location>
</feature>
<feature type="coiled-coil region" evidence="1">
    <location>
        <begin position="2"/>
        <end position="36"/>
    </location>
</feature>
<feature type="transmembrane region" description="Helical" evidence="2">
    <location>
        <begin position="353"/>
        <end position="372"/>
    </location>
</feature>
<feature type="transmembrane region" description="Helical" evidence="2">
    <location>
        <begin position="118"/>
        <end position="137"/>
    </location>
</feature>
<feature type="transmembrane region" description="Helical" evidence="2">
    <location>
        <begin position="250"/>
        <end position="269"/>
    </location>
</feature>
<feature type="transmembrane region" description="Helical" evidence="2">
    <location>
        <begin position="612"/>
        <end position="632"/>
    </location>
</feature>
<feature type="transmembrane region" description="Helical" evidence="2">
    <location>
        <begin position="177"/>
        <end position="197"/>
    </location>
</feature>
<reference evidence="3 4" key="1">
    <citation type="journal article" date="2016" name="Antonie Van Leeuwenhoek">
        <title>Lysinibacillus endophyticus sp. nov., an indole-3-acetic acid producing endophytic bacterium isolated from corn root (Zea mays cv. Xinken-5).</title>
        <authorList>
            <person name="Yu J."/>
            <person name="Guan X."/>
            <person name="Liu C."/>
            <person name="Xiang W."/>
            <person name="Yu Z."/>
            <person name="Liu X."/>
            <person name="Wang G."/>
        </authorList>
    </citation>
    <scope>NUCLEOTIDE SEQUENCE [LARGE SCALE GENOMIC DNA]</scope>
    <source>
        <strain evidence="3 4">DSM 100506</strain>
    </source>
</reference>
<name>A0A494YZ12_9BACL</name>
<feature type="transmembrane region" description="Helical" evidence="2">
    <location>
        <begin position="85"/>
        <end position="106"/>
    </location>
</feature>
<feature type="transmembrane region" description="Helical" evidence="2">
    <location>
        <begin position="378"/>
        <end position="397"/>
    </location>
</feature>
<dbReference type="Proteomes" id="UP000272238">
    <property type="component" value="Unassembled WGS sequence"/>
</dbReference>
<feature type="transmembrane region" description="Helical" evidence="2">
    <location>
        <begin position="585"/>
        <end position="606"/>
    </location>
</feature>
<dbReference type="OrthoDB" id="1805246at2"/>
<gene>
    <name evidence="3" type="ORF">D8M03_11705</name>
</gene>
<evidence type="ECO:0000313" key="3">
    <source>
        <dbReference type="EMBL" id="RKQ15483.1"/>
    </source>
</evidence>
<dbReference type="EMBL" id="RBZN01000029">
    <property type="protein sequence ID" value="RKQ15483.1"/>
    <property type="molecule type" value="Genomic_DNA"/>
</dbReference>
<evidence type="ECO:0000256" key="1">
    <source>
        <dbReference type="SAM" id="Coils"/>
    </source>
</evidence>
<dbReference type="AlphaFoldDB" id="A0A494YZ12"/>
<feature type="transmembrane region" description="Helical" evidence="2">
    <location>
        <begin position="303"/>
        <end position="322"/>
    </location>
</feature>
<comment type="caution">
    <text evidence="3">The sequence shown here is derived from an EMBL/GenBank/DDBJ whole genome shotgun (WGS) entry which is preliminary data.</text>
</comment>
<dbReference type="PANTHER" id="PTHR38434:SF1">
    <property type="entry name" value="BLL2549 PROTEIN"/>
    <property type="match status" value="1"/>
</dbReference>
<sequence length="693" mass="78848">MDQETEKRIARLEEEVRALRFELNELKQNKQVIENGTSENHLVKLNKAAAQERGDKQESPKTILKPVVQEKPETPPKKSRSFEEMVVWALPKIFMLILVLGVLWGLKLISDYGLFSNTIKIILAYFLSIGLIITATLMEKRKQDSSQVLTVVLYGGSFMIGILTTAAGAILYEVIGLYVALFIAILYIAYGIIISYFKKNEVLSVFIIFTSLLLPYLLEYMEFNNVIILLYVLLLFGAMQWVFIKHRQRVALYVAYFFSIIALQIIYSLNEQGEVYYFISYVILNAVLLAVWLKIFEAGKFRALHEGMLFSLSGLTLLLIHFIPEDSFIAFIVLAIIYGSFAFYINKRGEKRIVDVVGTLALLAFFNMLLALELSPELGNILLPLSTFIGIMLAVRLGAMLMKITYSLLFMILILGHILINDVEPFWSVEHLNYLLILIYLVVIFAYIKGKSIGKSAITFVDDFYPIIIVLYFFIYIVKFDGTYFSEYGFPYFSCLVLVIVMLGSFFLPERIVGRILRYVLIVTFGIVTLNLLPTHYVDGMEMWLNLIVRIVYACVIIGILSDVYEEGYLYNKWIRGLKINIDGLLMLGILGTMFVIYGVLNQLIYDGYIDYIAIVATKTILLFVTATISLWMSTKRKLKIVRVFGYTILGVAICKLIFIDLGNLSLLVRALLFIAVGGIGLLLSNQLLKSKK</sequence>
<evidence type="ECO:0000256" key="2">
    <source>
        <dbReference type="SAM" id="Phobius"/>
    </source>
</evidence>
<proteinExistence type="predicted"/>
<keyword evidence="2" id="KW-1133">Transmembrane helix</keyword>
<feature type="transmembrane region" description="Helical" evidence="2">
    <location>
        <begin position="668"/>
        <end position="689"/>
    </location>
</feature>
<feature type="transmembrane region" description="Helical" evidence="2">
    <location>
        <begin position="516"/>
        <end position="537"/>
    </location>
</feature>
<dbReference type="Pfam" id="PF10101">
    <property type="entry name" value="DUF2339"/>
    <property type="match status" value="1"/>
</dbReference>
<feature type="transmembrane region" description="Helical" evidence="2">
    <location>
        <begin position="328"/>
        <end position="346"/>
    </location>
</feature>
<dbReference type="PANTHER" id="PTHR38434">
    <property type="entry name" value="BLL2549 PROTEIN"/>
    <property type="match status" value="1"/>
</dbReference>
<keyword evidence="4" id="KW-1185">Reference proteome</keyword>
<feature type="transmembrane region" description="Helical" evidence="2">
    <location>
        <begin position="149"/>
        <end position="171"/>
    </location>
</feature>
<feature type="transmembrane region" description="Helical" evidence="2">
    <location>
        <begin position="404"/>
        <end position="420"/>
    </location>
</feature>
<protein>
    <submittedName>
        <fullName evidence="3">DUF2339 domain-containing protein</fullName>
    </submittedName>
</protein>
<keyword evidence="2" id="KW-0812">Transmembrane</keyword>
<organism evidence="3 4">
    <name type="scientific">Ureibacillus endophyticus</name>
    <dbReference type="NCBI Taxonomy" id="1978490"/>
    <lineage>
        <taxon>Bacteria</taxon>
        <taxon>Bacillati</taxon>
        <taxon>Bacillota</taxon>
        <taxon>Bacilli</taxon>
        <taxon>Bacillales</taxon>
        <taxon>Caryophanaceae</taxon>
        <taxon>Ureibacillus</taxon>
    </lineage>
</organism>